<reference evidence="2" key="1">
    <citation type="submission" date="2022-10" db="EMBL/GenBank/DDBJ databases">
        <title>The complete genomes of actinobacterial strains from the NBC collection.</title>
        <authorList>
            <person name="Joergensen T.S."/>
            <person name="Alvarez Arevalo M."/>
            <person name="Sterndorff E.B."/>
            <person name="Faurdal D."/>
            <person name="Vuksanovic O."/>
            <person name="Mourched A.-S."/>
            <person name="Charusanti P."/>
            <person name="Shaw S."/>
            <person name="Blin K."/>
            <person name="Weber T."/>
        </authorList>
    </citation>
    <scope>NUCLEOTIDE SEQUENCE</scope>
    <source>
        <strain evidence="2">NBC_01482</strain>
    </source>
</reference>
<dbReference type="RefSeq" id="WP_329414680.1">
    <property type="nucleotide sequence ID" value="NZ_CP109441.1"/>
</dbReference>
<keyword evidence="3" id="KW-1185">Reference proteome</keyword>
<sequence length="149" mass="16728">MTDWTGFAEQLAEQLAVLPAGAIVKIVEAGLPPGHQRFAQFAQTDSELLAELVGDEFLEPTARPYETGYRLITESGWQEPDDDHGPYWWIELPWPVNSAIYRQLAAMVVTGLRDAFRISDPESLTYAAWNKNADERDLNLPLLGLARQD</sequence>
<evidence type="ECO:0000259" key="1">
    <source>
        <dbReference type="Pfam" id="PF22552"/>
    </source>
</evidence>
<dbReference type="Proteomes" id="UP001432062">
    <property type="component" value="Chromosome"/>
</dbReference>
<evidence type="ECO:0000313" key="3">
    <source>
        <dbReference type="Proteomes" id="UP001432062"/>
    </source>
</evidence>
<dbReference type="Pfam" id="PF22552">
    <property type="entry name" value="TY-Chap3"/>
    <property type="match status" value="1"/>
</dbReference>
<evidence type="ECO:0000313" key="2">
    <source>
        <dbReference type="EMBL" id="WUV49955.1"/>
    </source>
</evidence>
<gene>
    <name evidence="2" type="ORF">OG563_18220</name>
</gene>
<dbReference type="EMBL" id="CP109441">
    <property type="protein sequence ID" value="WUV49955.1"/>
    <property type="molecule type" value="Genomic_DNA"/>
</dbReference>
<accession>A0ABZ1Z7D5</accession>
<organism evidence="2 3">
    <name type="scientific">Nocardia vinacea</name>
    <dbReference type="NCBI Taxonomy" id="96468"/>
    <lineage>
        <taxon>Bacteria</taxon>
        <taxon>Bacillati</taxon>
        <taxon>Actinomycetota</taxon>
        <taxon>Actinomycetes</taxon>
        <taxon>Mycobacteriales</taxon>
        <taxon>Nocardiaceae</taxon>
        <taxon>Nocardia</taxon>
    </lineage>
</organism>
<protein>
    <recommendedName>
        <fullName evidence="1">TY-Chap N-terminal domain-containing protein</fullName>
    </recommendedName>
</protein>
<name>A0ABZ1Z7D5_9NOCA</name>
<proteinExistence type="predicted"/>
<dbReference type="InterPro" id="IPR054344">
    <property type="entry name" value="TY-Chap_N"/>
</dbReference>
<feature type="domain" description="TY-Chap N-terminal" evidence="1">
    <location>
        <begin position="2"/>
        <end position="124"/>
    </location>
</feature>